<dbReference type="HOGENOM" id="CLU_064720_0_0_2"/>
<dbReference type="EMBL" id="CP002069">
    <property type="protein sequence ID" value="ADI74110.1"/>
    <property type="molecule type" value="Genomic_DNA"/>
</dbReference>
<dbReference type="SUPFAM" id="SSF52540">
    <property type="entry name" value="P-loop containing nucleoside triphosphate hydrolases"/>
    <property type="match status" value="1"/>
</dbReference>
<sequence>MDKNNDKLKVIYIMGSGHTGSTLLDLCIGAHPKIQSCGEFKPHLFWGNYQKNKLCGCGISSQSCPFWSQVINDWKSKTGIYDLNVMKNSQDKFENISINQRINLDSYETEFYSYLIYNQELLYSISYISDKPILVDSTKNSIRALNLSLMPNIELILIHLVRNGNAVTWSNMKKDRSVKSSSKNWLISNLRSEIVYHKIKTKKLRIRYEDFINNPTDTLNSIGNLLGLDFSNISKNLINGTGIEINSHLLAGNRKVFSSSNLKLNPDNTWKQKMSYKNRIYSKLLTFPLAIKYGYL</sequence>
<dbReference type="KEGG" id="mev:Metev_1241"/>
<keyword evidence="2" id="KW-1185">Reference proteome</keyword>
<dbReference type="InterPro" id="IPR027417">
    <property type="entry name" value="P-loop_NTPase"/>
</dbReference>
<reference evidence="1 2" key="1">
    <citation type="submission" date="2010-06" db="EMBL/GenBank/DDBJ databases">
        <title>Complete sequence chromosome of Methanohalobium evestigatum Z-7303.</title>
        <authorList>
            <consortium name="US DOE Joint Genome Institute"/>
            <person name="Lucas S."/>
            <person name="Copeland A."/>
            <person name="Lapidus A."/>
            <person name="Cheng J.-F."/>
            <person name="Bruce D."/>
            <person name="Goodwin L."/>
            <person name="Pitluck S."/>
            <person name="Saunders E."/>
            <person name="Detter J.C."/>
            <person name="Han C."/>
            <person name="Tapia R."/>
            <person name="Land M."/>
            <person name="Hauser L."/>
            <person name="Kyrpides N."/>
            <person name="Mikhailova N."/>
            <person name="Sieprawska-Lupa M."/>
            <person name="Whitman W.B."/>
            <person name="Anderson I."/>
            <person name="Woyke T."/>
        </authorList>
    </citation>
    <scope>NUCLEOTIDE SEQUENCE [LARGE SCALE GENOMIC DNA]</scope>
    <source>
        <strain evidence="2">ATCC BAA-1072 / DSM 3721 / NBRC 107634 / OCM 161 / Z-7303</strain>
    </source>
</reference>
<accession>D7E7N7</accession>
<dbReference type="RefSeq" id="WP_013194676.1">
    <property type="nucleotide sequence ID" value="NC_014253.1"/>
</dbReference>
<dbReference type="GeneID" id="9346874"/>
<proteinExistence type="predicted"/>
<evidence type="ECO:0000313" key="1">
    <source>
        <dbReference type="EMBL" id="ADI74110.1"/>
    </source>
</evidence>
<organism evidence="1 2">
    <name type="scientific">Methanohalobium evestigatum (strain ATCC BAA-1072 / DSM 3721 / NBRC 107634 / OCM 161 / Z-7303)</name>
    <dbReference type="NCBI Taxonomy" id="644295"/>
    <lineage>
        <taxon>Archaea</taxon>
        <taxon>Methanobacteriati</taxon>
        <taxon>Methanobacteriota</taxon>
        <taxon>Stenosarchaea group</taxon>
        <taxon>Methanomicrobia</taxon>
        <taxon>Methanosarcinales</taxon>
        <taxon>Methanosarcinaceae</taxon>
        <taxon>Methanohalobium</taxon>
    </lineage>
</organism>
<dbReference type="STRING" id="644295.Metev_1241"/>
<gene>
    <name evidence="1" type="ordered locus">Metev_1241</name>
</gene>
<dbReference type="AlphaFoldDB" id="D7E7N7"/>
<dbReference type="OrthoDB" id="143999at2157"/>
<dbReference type="Pfam" id="PF13469">
    <property type="entry name" value="Sulfotransfer_3"/>
    <property type="match status" value="1"/>
</dbReference>
<evidence type="ECO:0000313" key="2">
    <source>
        <dbReference type="Proteomes" id="UP000000391"/>
    </source>
</evidence>
<dbReference type="Gene3D" id="3.40.50.300">
    <property type="entry name" value="P-loop containing nucleotide triphosphate hydrolases"/>
    <property type="match status" value="1"/>
</dbReference>
<evidence type="ECO:0008006" key="3">
    <source>
        <dbReference type="Google" id="ProtNLM"/>
    </source>
</evidence>
<dbReference type="Proteomes" id="UP000000391">
    <property type="component" value="Chromosome"/>
</dbReference>
<protein>
    <recommendedName>
        <fullName evidence="3">Sulfotransferase</fullName>
    </recommendedName>
</protein>
<name>D7E7N7_METEZ</name>